<dbReference type="AlphaFoldDB" id="A0A5C4XAW6"/>
<accession>A0A5C4XAW6</accession>
<evidence type="ECO:0000313" key="1">
    <source>
        <dbReference type="EMBL" id="TNM60548.1"/>
    </source>
</evidence>
<keyword evidence="2" id="KW-1185">Reference proteome</keyword>
<sequence length="143" mass="16867">MPDNIDDTRRFFRNQFEYYINTKDISELRDGSRLTLRDLCRVLQHDPEPFPPCYDGDLRKLCGHEYLTWFRQDRTYGEVTRLLARMFAAEDGLRPAVGGRWVQEVLNSARAADYWLRSEEETTAILIEFDFCGELRATRFTGT</sequence>
<dbReference type="Proteomes" id="UP000311605">
    <property type="component" value="Unassembled WGS sequence"/>
</dbReference>
<evidence type="ECO:0000313" key="2">
    <source>
        <dbReference type="Proteomes" id="UP000311605"/>
    </source>
</evidence>
<organism evidence="1 2">
    <name type="scientific">Aliirhizobium smilacinae</name>
    <dbReference type="NCBI Taxonomy" id="1395944"/>
    <lineage>
        <taxon>Bacteria</taxon>
        <taxon>Pseudomonadati</taxon>
        <taxon>Pseudomonadota</taxon>
        <taxon>Alphaproteobacteria</taxon>
        <taxon>Hyphomicrobiales</taxon>
        <taxon>Rhizobiaceae</taxon>
        <taxon>Aliirhizobium</taxon>
    </lineage>
</organism>
<dbReference type="EMBL" id="VDMN01000008">
    <property type="protein sequence ID" value="TNM60548.1"/>
    <property type="molecule type" value="Genomic_DNA"/>
</dbReference>
<proteinExistence type="predicted"/>
<dbReference type="OrthoDB" id="8421074at2"/>
<protein>
    <submittedName>
        <fullName evidence="1">Uncharacterized protein</fullName>
    </submittedName>
</protein>
<reference evidence="1 2" key="1">
    <citation type="submission" date="2019-06" db="EMBL/GenBank/DDBJ databases">
        <title>The draft genome of Rhizobium smilacinae PTYR-5.</title>
        <authorList>
            <person name="Liu L."/>
            <person name="Li L."/>
            <person name="Zhang X."/>
        </authorList>
    </citation>
    <scope>NUCLEOTIDE SEQUENCE [LARGE SCALE GENOMIC DNA]</scope>
    <source>
        <strain evidence="1 2">PTYR-5</strain>
    </source>
</reference>
<dbReference type="RefSeq" id="WP_139679010.1">
    <property type="nucleotide sequence ID" value="NZ_VDMN01000008.1"/>
</dbReference>
<gene>
    <name evidence="1" type="ORF">FHP24_25240</name>
</gene>
<name>A0A5C4XAW6_9HYPH</name>
<comment type="caution">
    <text evidence="1">The sequence shown here is derived from an EMBL/GenBank/DDBJ whole genome shotgun (WGS) entry which is preliminary data.</text>
</comment>